<comment type="caution">
    <text evidence="1">The sequence shown here is derived from an EMBL/GenBank/DDBJ whole genome shotgun (WGS) entry which is preliminary data.</text>
</comment>
<reference evidence="1 2" key="1">
    <citation type="submission" date="2017-07" db="EMBL/GenBank/DDBJ databases">
        <title>Paenibacillus herberti R33 genome sequencing and assembly.</title>
        <authorList>
            <person name="Su W."/>
        </authorList>
    </citation>
    <scope>NUCLEOTIDE SEQUENCE [LARGE SCALE GENOMIC DNA]</scope>
    <source>
        <strain evidence="1 2">R33</strain>
    </source>
</reference>
<organism evidence="1 2">
    <name type="scientific">Paenibacillus herberti</name>
    <dbReference type="NCBI Taxonomy" id="1619309"/>
    <lineage>
        <taxon>Bacteria</taxon>
        <taxon>Bacillati</taxon>
        <taxon>Bacillota</taxon>
        <taxon>Bacilli</taxon>
        <taxon>Bacillales</taxon>
        <taxon>Paenibacillaceae</taxon>
        <taxon>Paenibacillus</taxon>
    </lineage>
</organism>
<accession>A0A229NVT9</accession>
<dbReference type="EMBL" id="NMUQ01000002">
    <property type="protein sequence ID" value="OXM13978.1"/>
    <property type="molecule type" value="Genomic_DNA"/>
</dbReference>
<keyword evidence="2" id="KW-1185">Reference proteome</keyword>
<dbReference type="AlphaFoldDB" id="A0A229NVT9"/>
<evidence type="ECO:0000313" key="1">
    <source>
        <dbReference type="EMBL" id="OXM13978.1"/>
    </source>
</evidence>
<evidence type="ECO:0000313" key="2">
    <source>
        <dbReference type="Proteomes" id="UP000215145"/>
    </source>
</evidence>
<sequence length="61" mass="6483">MLVEGEGNSGLNLREAGSSSLENGVVIPRLTAITRSLLRVIKLFKQLPALILILVAKAKVA</sequence>
<name>A0A229NVT9_9BACL</name>
<gene>
    <name evidence="1" type="ORF">CGZ75_13305</name>
</gene>
<proteinExistence type="predicted"/>
<protein>
    <submittedName>
        <fullName evidence="1">Uncharacterized protein</fullName>
    </submittedName>
</protein>
<dbReference type="Proteomes" id="UP000215145">
    <property type="component" value="Unassembled WGS sequence"/>
</dbReference>